<evidence type="ECO:0000256" key="8">
    <source>
        <dbReference type="SAM" id="Phobius"/>
    </source>
</evidence>
<dbReference type="FunFam" id="3.40.50.1820:FF:000095">
    <property type="entry name" value="Triglyceride lipase-cholesterol esterase"/>
    <property type="match status" value="1"/>
</dbReference>
<evidence type="ECO:0000313" key="11">
    <source>
        <dbReference type="Proteomes" id="UP000019384"/>
    </source>
</evidence>
<evidence type="ECO:0000256" key="5">
    <source>
        <dbReference type="ARBA" id="ARBA00022989"/>
    </source>
</evidence>
<keyword evidence="3" id="KW-0378">Hydrolase</keyword>
<dbReference type="PANTHER" id="PTHR11005">
    <property type="entry name" value="LYSOSOMAL ACID LIPASE-RELATED"/>
    <property type="match status" value="1"/>
</dbReference>
<gene>
    <name evidence="10" type="ORF">KUCA_T00004785001</name>
</gene>
<dbReference type="Proteomes" id="UP000019384">
    <property type="component" value="Unassembled WGS sequence"/>
</dbReference>
<evidence type="ECO:0000256" key="6">
    <source>
        <dbReference type="ARBA" id="ARBA00023098"/>
    </source>
</evidence>
<keyword evidence="2 8" id="KW-0812">Transmembrane</keyword>
<feature type="domain" description="Partial AB-hydrolase lipase" evidence="9">
    <location>
        <begin position="98"/>
        <end position="161"/>
    </location>
</feature>
<dbReference type="GO" id="GO:0016787">
    <property type="term" value="F:hydrolase activity"/>
    <property type="evidence" value="ECO:0007669"/>
    <property type="project" value="UniProtKB-KW"/>
</dbReference>
<keyword evidence="6" id="KW-0443">Lipid metabolism</keyword>
<dbReference type="InterPro" id="IPR029058">
    <property type="entry name" value="AB_hydrolase_fold"/>
</dbReference>
<proteinExistence type="predicted"/>
<evidence type="ECO:0000256" key="7">
    <source>
        <dbReference type="ARBA" id="ARBA00023136"/>
    </source>
</evidence>
<sequence length="465" mass="52368">MTVPETVSEYTPLNSRRWWILRISINLLLSLVVTVVQLPMYIYHCVNSLLFSASQRRQSPDNITKFMQEEIVAPLFDSSSTEGSNELETKIVEALDIVDIVHLHGYKVHEHVVQTRDGYLLAIHRIVSNKVTPSTIDLRLSGKKVVYLHHGLLTNSEIFVLGDTKEKCLPFLLVDLGFDVWLGNNRGNKYSRKHISLSPNSNEFWDYSLDQFAMFDIPDTVSYILGATKREKLAYIGFSQGSAQCLAALSLSPKLGEQIELFIGLSPAMIPQGLCHPLTSLFVYSAPSFMFRLFGKRAILPSVVFWQRIFGPALYEQVVDRSLIILFGWKSKNLSKAQKTVGYPHIFSPTSVKSVIHWFQIISSGRFQMYDEGGAAGSKLVPLSGSSTKTHRVAPFPIQTISTPMLLIYGEADSLIDMVKTRDNLSCPCEVVGIPSYEHMDTLWADDVNSKVFDRVINRLMEPQI</sequence>
<dbReference type="GO" id="GO:0016020">
    <property type="term" value="C:membrane"/>
    <property type="evidence" value="ECO:0007669"/>
    <property type="project" value="UniProtKB-SubCell"/>
</dbReference>
<dbReference type="Gene3D" id="3.40.50.1820">
    <property type="entry name" value="alpha/beta hydrolase"/>
    <property type="match status" value="1"/>
</dbReference>
<protein>
    <recommendedName>
        <fullName evidence="9">Partial AB-hydrolase lipase domain-containing protein</fullName>
    </recommendedName>
</protein>
<keyword evidence="4" id="KW-0442">Lipid degradation</keyword>
<dbReference type="RefSeq" id="XP_022460790.1">
    <property type="nucleotide sequence ID" value="XM_022605905.1"/>
</dbReference>
<reference evidence="10" key="1">
    <citation type="submission" date="2013-12" db="EMBL/GenBank/DDBJ databases">
        <authorList>
            <person name="Genoscope - CEA"/>
        </authorList>
    </citation>
    <scope>NUCLEOTIDE SEQUENCE</scope>
    <source>
        <strain evidence="10">CBS 1993</strain>
    </source>
</reference>
<keyword evidence="7 8" id="KW-0472">Membrane</keyword>
<keyword evidence="11" id="KW-1185">Reference proteome</keyword>
<dbReference type="InterPro" id="IPR006693">
    <property type="entry name" value="AB_hydrolase_lipase"/>
</dbReference>
<dbReference type="SUPFAM" id="SSF53474">
    <property type="entry name" value="alpha/beta-Hydrolases"/>
    <property type="match status" value="1"/>
</dbReference>
<organism evidence="10 11">
    <name type="scientific">Kuraishia capsulata CBS 1993</name>
    <dbReference type="NCBI Taxonomy" id="1382522"/>
    <lineage>
        <taxon>Eukaryota</taxon>
        <taxon>Fungi</taxon>
        <taxon>Dikarya</taxon>
        <taxon>Ascomycota</taxon>
        <taxon>Saccharomycotina</taxon>
        <taxon>Pichiomycetes</taxon>
        <taxon>Pichiales</taxon>
        <taxon>Pichiaceae</taxon>
        <taxon>Kuraishia</taxon>
    </lineage>
</organism>
<evidence type="ECO:0000256" key="2">
    <source>
        <dbReference type="ARBA" id="ARBA00022692"/>
    </source>
</evidence>
<comment type="subcellular location">
    <subcellularLocation>
        <location evidence="1">Membrane</location>
        <topology evidence="1">Single-pass membrane protein</topology>
    </subcellularLocation>
</comment>
<evidence type="ECO:0000259" key="9">
    <source>
        <dbReference type="Pfam" id="PF04083"/>
    </source>
</evidence>
<evidence type="ECO:0000313" key="10">
    <source>
        <dbReference type="EMBL" id="CDK28800.1"/>
    </source>
</evidence>
<accession>W6MXF5</accession>
<dbReference type="OrthoDB" id="9974421at2759"/>
<dbReference type="EMBL" id="HG793130">
    <property type="protein sequence ID" value="CDK28800.1"/>
    <property type="molecule type" value="Genomic_DNA"/>
</dbReference>
<dbReference type="Pfam" id="PF04083">
    <property type="entry name" value="Abhydro_lipase"/>
    <property type="match status" value="1"/>
</dbReference>
<evidence type="ECO:0000256" key="4">
    <source>
        <dbReference type="ARBA" id="ARBA00022963"/>
    </source>
</evidence>
<dbReference type="GeneID" id="34522178"/>
<evidence type="ECO:0000256" key="3">
    <source>
        <dbReference type="ARBA" id="ARBA00022801"/>
    </source>
</evidence>
<name>W6MXF5_9ASCO</name>
<dbReference type="HOGENOM" id="CLU_010974_5_0_1"/>
<evidence type="ECO:0000256" key="1">
    <source>
        <dbReference type="ARBA" id="ARBA00004167"/>
    </source>
</evidence>
<dbReference type="AlphaFoldDB" id="W6MXF5"/>
<keyword evidence="5 8" id="KW-1133">Transmembrane helix</keyword>
<feature type="transmembrane region" description="Helical" evidence="8">
    <location>
        <begin position="20"/>
        <end position="43"/>
    </location>
</feature>
<dbReference type="STRING" id="1382522.W6MXF5"/>
<dbReference type="GO" id="GO:0016042">
    <property type="term" value="P:lipid catabolic process"/>
    <property type="evidence" value="ECO:0007669"/>
    <property type="project" value="UniProtKB-KW"/>
</dbReference>
<reference evidence="10" key="2">
    <citation type="submission" date="2014-02" db="EMBL/GenBank/DDBJ databases">
        <title>Complete DNA sequence of /Kuraishia capsulata/ illustrates novel genomic features among budding yeasts (/Saccharomycotina/).</title>
        <authorList>
            <person name="Morales L."/>
            <person name="Noel B."/>
            <person name="Porcel B."/>
            <person name="Marcet-Houben M."/>
            <person name="Hullo M-F."/>
            <person name="Sacerdot C."/>
            <person name="Tekaia F."/>
            <person name="Leh-Louis V."/>
            <person name="Despons L."/>
            <person name="Khanna V."/>
            <person name="Aury J-M."/>
            <person name="Barbe V."/>
            <person name="Couloux A."/>
            <person name="Labadie K."/>
            <person name="Pelletier E."/>
            <person name="Souciet J-L."/>
            <person name="Boekhout T."/>
            <person name="Gabaldon T."/>
            <person name="Wincker P."/>
            <person name="Dujon B."/>
        </authorList>
    </citation>
    <scope>NUCLEOTIDE SEQUENCE</scope>
    <source>
        <strain evidence="10">CBS 1993</strain>
    </source>
</reference>